<reference evidence="1" key="1">
    <citation type="journal article" date="2019" name="Sci. Rep.">
        <title>Draft genome of Tanacetum cinerariifolium, the natural source of mosquito coil.</title>
        <authorList>
            <person name="Yamashiro T."/>
            <person name="Shiraishi A."/>
            <person name="Satake H."/>
            <person name="Nakayama K."/>
        </authorList>
    </citation>
    <scope>NUCLEOTIDE SEQUENCE</scope>
</reference>
<gene>
    <name evidence="1" type="ORF">Tci_867693</name>
</gene>
<organism evidence="1">
    <name type="scientific">Tanacetum cinerariifolium</name>
    <name type="common">Dalmatian daisy</name>
    <name type="synonym">Chrysanthemum cinerariifolium</name>
    <dbReference type="NCBI Taxonomy" id="118510"/>
    <lineage>
        <taxon>Eukaryota</taxon>
        <taxon>Viridiplantae</taxon>
        <taxon>Streptophyta</taxon>
        <taxon>Embryophyta</taxon>
        <taxon>Tracheophyta</taxon>
        <taxon>Spermatophyta</taxon>
        <taxon>Magnoliopsida</taxon>
        <taxon>eudicotyledons</taxon>
        <taxon>Gunneridae</taxon>
        <taxon>Pentapetalae</taxon>
        <taxon>asterids</taxon>
        <taxon>campanulids</taxon>
        <taxon>Asterales</taxon>
        <taxon>Asteraceae</taxon>
        <taxon>Asteroideae</taxon>
        <taxon>Anthemideae</taxon>
        <taxon>Anthemidinae</taxon>
        <taxon>Tanacetum</taxon>
    </lineage>
</organism>
<feature type="non-terminal residue" evidence="1">
    <location>
        <position position="1"/>
    </location>
</feature>
<comment type="caution">
    <text evidence="1">The sequence shown here is derived from an EMBL/GenBank/DDBJ whole genome shotgun (WGS) entry which is preliminary data.</text>
</comment>
<sequence>GFGSACGALELARVLVVPDFLPSPEP</sequence>
<dbReference type="EMBL" id="BKCJ011156110">
    <property type="protein sequence ID" value="GFC95723.1"/>
    <property type="molecule type" value="Genomic_DNA"/>
</dbReference>
<protein>
    <submittedName>
        <fullName evidence="1">Uncharacterized protein</fullName>
    </submittedName>
</protein>
<name>A0A699SF01_TANCI</name>
<evidence type="ECO:0000313" key="1">
    <source>
        <dbReference type="EMBL" id="GFC95723.1"/>
    </source>
</evidence>
<accession>A0A699SF01</accession>
<proteinExistence type="predicted"/>
<dbReference type="AlphaFoldDB" id="A0A699SF01"/>